<evidence type="ECO:0000313" key="2">
    <source>
        <dbReference type="Proteomes" id="UP000549394"/>
    </source>
</evidence>
<name>A0A7I8VEG6_9ANNE</name>
<evidence type="ECO:0000313" key="1">
    <source>
        <dbReference type="EMBL" id="CAD5114566.1"/>
    </source>
</evidence>
<proteinExistence type="predicted"/>
<organism evidence="1 2">
    <name type="scientific">Dimorphilus gyrociliatus</name>
    <dbReference type="NCBI Taxonomy" id="2664684"/>
    <lineage>
        <taxon>Eukaryota</taxon>
        <taxon>Metazoa</taxon>
        <taxon>Spiralia</taxon>
        <taxon>Lophotrochozoa</taxon>
        <taxon>Annelida</taxon>
        <taxon>Polychaeta</taxon>
        <taxon>Polychaeta incertae sedis</taxon>
        <taxon>Dinophilidae</taxon>
        <taxon>Dimorphilus</taxon>
    </lineage>
</organism>
<sequence>MGEVVHPSDKRLNDEIEFSEDDFSLFINKIQGKIEKIDEEKRIALHKLNTEITSLMISIHDRQEDIRTEIELFYSEKKDNLKNIVSYIERLYENRKKIPDKILKSDFSKMIENVKYYADNLMRKKGVFQKSDSLNGLEIGNLKIPNFENPIKEEFIEFHDKIDKVISNENGFYVLRNSCEIVELQRNQVIYSVDGKIDSITMTNDNRISYIQLLKSSATVSIITKPFYSSEYYTIQKQSNERFTEQFAVLKDFILLYQNSTIVKRHKKTTETVSLSSRIMKFEHNIVMENVLYNISDNLLVFADLEKNEWKDIIIQELDEGGNKSVLRKIIDYITTKGFLVVCANENIILICPQSLLAMTIKMERVFPQERLLNYRIDNEQIIFCLSCLEDESRLIFKYFPINLNYNFV</sequence>
<accession>A0A7I8VEG6</accession>
<protein>
    <submittedName>
        <fullName evidence="1">Uncharacterized protein</fullName>
    </submittedName>
</protein>
<reference evidence="1 2" key="1">
    <citation type="submission" date="2020-08" db="EMBL/GenBank/DDBJ databases">
        <authorList>
            <person name="Hejnol A."/>
        </authorList>
    </citation>
    <scope>NUCLEOTIDE SEQUENCE [LARGE SCALE GENOMIC DNA]</scope>
</reference>
<dbReference type="AlphaFoldDB" id="A0A7I8VEG6"/>
<dbReference type="EMBL" id="CAJFCJ010000005">
    <property type="protein sequence ID" value="CAD5114566.1"/>
    <property type="molecule type" value="Genomic_DNA"/>
</dbReference>
<comment type="caution">
    <text evidence="1">The sequence shown here is derived from an EMBL/GenBank/DDBJ whole genome shotgun (WGS) entry which is preliminary data.</text>
</comment>
<dbReference type="Proteomes" id="UP000549394">
    <property type="component" value="Unassembled WGS sequence"/>
</dbReference>
<gene>
    <name evidence="1" type="ORF">DGYR_LOCUS3394</name>
</gene>
<keyword evidence="2" id="KW-1185">Reference proteome</keyword>